<dbReference type="InterPro" id="IPR004033">
    <property type="entry name" value="UbiE/COQ5_MeTrFase"/>
</dbReference>
<evidence type="ECO:0000256" key="6">
    <source>
        <dbReference type="HAMAP-Rule" id="MF_01813"/>
    </source>
</evidence>
<dbReference type="GO" id="GO:0009060">
    <property type="term" value="P:aerobic respiration"/>
    <property type="evidence" value="ECO:0007669"/>
    <property type="project" value="UniProtKB-UniRule"/>
</dbReference>
<comment type="similarity">
    <text evidence="6">Belongs to the class I-like SAM-binding methyltransferase superfamily. MenG/UbiE family.</text>
</comment>
<dbReference type="GO" id="GO:0009234">
    <property type="term" value="P:menaquinone biosynthetic process"/>
    <property type="evidence" value="ECO:0007669"/>
    <property type="project" value="UniProtKB-UniRule"/>
</dbReference>
<dbReference type="Gene3D" id="3.40.50.150">
    <property type="entry name" value="Vaccinia Virus protein VP39"/>
    <property type="match status" value="1"/>
</dbReference>
<proteinExistence type="inferred from homology"/>
<dbReference type="PROSITE" id="PS51608">
    <property type="entry name" value="SAM_MT_UBIE"/>
    <property type="match status" value="1"/>
</dbReference>
<evidence type="ECO:0000256" key="1">
    <source>
        <dbReference type="ARBA" id="ARBA00022428"/>
    </source>
</evidence>
<keyword evidence="5 6" id="KW-0949">S-adenosyl-L-methionine</keyword>
<dbReference type="UniPathway" id="UPA00079">
    <property type="reaction ID" value="UER00169"/>
</dbReference>
<dbReference type="PANTHER" id="PTHR43591:SF24">
    <property type="entry name" value="2-METHOXY-6-POLYPRENYL-1,4-BENZOQUINOL METHYLASE, MITOCHONDRIAL"/>
    <property type="match status" value="1"/>
</dbReference>
<dbReference type="NCBIfam" id="TIGR01934">
    <property type="entry name" value="MenG_MenH_UbiE"/>
    <property type="match status" value="1"/>
</dbReference>
<dbReference type="PROSITE" id="PS01183">
    <property type="entry name" value="UBIE_1"/>
    <property type="match status" value="1"/>
</dbReference>
<keyword evidence="2 6" id="KW-0489">Methyltransferase</keyword>
<dbReference type="AlphaFoldDB" id="K7YHE3"/>
<keyword evidence="3 6" id="KW-0808">Transferase</keyword>
<dbReference type="GO" id="GO:0008425">
    <property type="term" value="F:2-methoxy-6-polyprenyl-1,4-benzoquinol methyltransferase activity"/>
    <property type="evidence" value="ECO:0007669"/>
    <property type="project" value="UniProtKB-UniRule"/>
</dbReference>
<evidence type="ECO:0000256" key="3">
    <source>
        <dbReference type="ARBA" id="ARBA00022679"/>
    </source>
</evidence>
<dbReference type="KEGG" id="thal:A1OE_775"/>
<name>K7YHE3_9PROT</name>
<comment type="caution">
    <text evidence="6">Lacks conserved residue(s) required for the propagation of feature annotation.</text>
</comment>
<dbReference type="RefSeq" id="WP_015088458.1">
    <property type="nucleotide sequence ID" value="NC_019566.1"/>
</dbReference>
<dbReference type="CDD" id="cd02440">
    <property type="entry name" value="AdoMet_MTases"/>
    <property type="match status" value="1"/>
</dbReference>
<gene>
    <name evidence="6" type="primary">ubiE</name>
    <name evidence="7" type="ORF">A1OE_775</name>
</gene>
<keyword evidence="4 6" id="KW-0831">Ubiquinone biosynthesis</keyword>
<keyword evidence="7" id="KW-0830">Ubiquinone</keyword>
<evidence type="ECO:0000256" key="2">
    <source>
        <dbReference type="ARBA" id="ARBA00022603"/>
    </source>
</evidence>
<evidence type="ECO:0000256" key="5">
    <source>
        <dbReference type="ARBA" id="ARBA00022691"/>
    </source>
</evidence>
<comment type="function">
    <text evidence="6">Methyltransferase required for the conversion of demethylmenaquinol (DMKH2) to menaquinol (MKH2) and the conversion of 2-polyprenyl-6-methoxy-1,4-benzoquinol (DDMQH2) to 2-polyprenyl-3-methyl-6-methoxy-1,4-benzoquinol (DMQH2).</text>
</comment>
<dbReference type="InterPro" id="IPR029063">
    <property type="entry name" value="SAM-dependent_MTases_sf"/>
</dbReference>
<dbReference type="NCBIfam" id="NF001244">
    <property type="entry name" value="PRK00216.1-5"/>
    <property type="match status" value="1"/>
</dbReference>
<dbReference type="PANTHER" id="PTHR43591">
    <property type="entry name" value="METHYLTRANSFERASE"/>
    <property type="match status" value="1"/>
</dbReference>
<dbReference type="EMBL" id="CP003539">
    <property type="protein sequence ID" value="AFX98960.1"/>
    <property type="molecule type" value="Genomic_DNA"/>
</dbReference>
<dbReference type="EC" id="2.1.1.163" evidence="6"/>
<dbReference type="SUPFAM" id="SSF53335">
    <property type="entry name" value="S-adenosyl-L-methionine-dependent methyltransferases"/>
    <property type="match status" value="1"/>
</dbReference>
<dbReference type="Pfam" id="PF01209">
    <property type="entry name" value="Ubie_methyltran"/>
    <property type="match status" value="1"/>
</dbReference>
<evidence type="ECO:0000313" key="8">
    <source>
        <dbReference type="Proteomes" id="UP000010077"/>
    </source>
</evidence>
<dbReference type="PROSITE" id="PS01184">
    <property type="entry name" value="UBIE_2"/>
    <property type="match status" value="1"/>
</dbReference>
<evidence type="ECO:0000256" key="4">
    <source>
        <dbReference type="ARBA" id="ARBA00022688"/>
    </source>
</evidence>
<reference evidence="7 8" key="1">
    <citation type="journal article" date="2012" name="Proc. Natl. Acad. Sci. U.S.A.">
        <title>Genome streamlining and chemical defense in a coral reef symbiosis.</title>
        <authorList>
            <person name="Kwan J.C."/>
            <person name="Donia M.S."/>
            <person name="Han A.W."/>
            <person name="Hirose E."/>
            <person name="Haygood M.G."/>
            <person name="Schmidt E.W."/>
        </authorList>
    </citation>
    <scope>NUCLEOTIDE SEQUENCE [LARGE SCALE GENOMIC DNA]</scope>
    <source>
        <strain evidence="7 8">L2</strain>
    </source>
</reference>
<dbReference type="Proteomes" id="UP000010077">
    <property type="component" value="Chromosome"/>
</dbReference>
<dbReference type="PATRIC" id="fig|1193729.4.peg.422"/>
<comment type="pathway">
    <text evidence="6">Cofactor biosynthesis; ubiquinone biosynthesis.</text>
</comment>
<comment type="pathway">
    <text evidence="6">Quinol/quinone metabolism; menaquinone biosynthesis; menaquinol from 1,4-dihydroxy-2-naphthoate: step 2/2.</text>
</comment>
<organism evidence="7 8">
    <name type="scientific">Candidatus Endolissoclinum faulkneri L2</name>
    <dbReference type="NCBI Taxonomy" id="1193729"/>
    <lineage>
        <taxon>Bacteria</taxon>
        <taxon>Pseudomonadati</taxon>
        <taxon>Pseudomonadota</taxon>
        <taxon>Alphaproteobacteria</taxon>
        <taxon>Rhodospirillales</taxon>
        <taxon>Rhodospirillaceae</taxon>
        <taxon>Candidatus Endolissoclinum</taxon>
    </lineage>
</organism>
<feature type="binding site" evidence="6">
    <location>
        <begin position="146"/>
        <end position="147"/>
    </location>
    <ligand>
        <name>S-adenosyl-L-methionine</name>
        <dbReference type="ChEBI" id="CHEBI:59789"/>
    </ligand>
</feature>
<dbReference type="UniPathway" id="UPA00232"/>
<dbReference type="HAMAP" id="MF_01813">
    <property type="entry name" value="MenG_UbiE_methyltr"/>
    <property type="match status" value="1"/>
</dbReference>
<dbReference type="STRING" id="1193729.A1OE_775"/>
<evidence type="ECO:0000313" key="7">
    <source>
        <dbReference type="EMBL" id="AFX98960.1"/>
    </source>
</evidence>
<sequence>MEYYKVIDDNGDVRKLICSKDEKFASDPKIHKDMTNFGFTYVAANKKSLMIRELFDDVAPNYDLMNDLMSFGIHRIWKQAFVDLLAPRQAHWLLDVAGGTGDIANLWQKRGGGRVTVCDINAKMIAVGQNRMKKNNSNIMDWIVGNAEHLPLGEGLVDRVTIAFGLRNVTDIDSALAEMTRVLRRGGRFMCLEFSQPSQKLFNSIYDIYSFRVLPWLGEQIAHNRAAYNYLIESIRQFPNQHDLATRMSRVGLEHVQWRNLSGGIVAIHSGWRF</sequence>
<feature type="binding site" evidence="6">
    <location>
        <position position="119"/>
    </location>
    <ligand>
        <name>S-adenosyl-L-methionine</name>
        <dbReference type="ChEBI" id="CHEBI:59789"/>
    </ligand>
</feature>
<keyword evidence="8" id="KW-1185">Reference proteome</keyword>
<dbReference type="GO" id="GO:0043770">
    <property type="term" value="F:demethylmenaquinone methyltransferase activity"/>
    <property type="evidence" value="ECO:0007669"/>
    <property type="project" value="UniProtKB-UniRule"/>
</dbReference>
<protein>
    <recommendedName>
        <fullName evidence="6">Ubiquinone/menaquinone biosynthesis C-methyltransferase UbiE</fullName>
        <ecNumber evidence="6">2.1.1.163</ecNumber>
        <ecNumber evidence="6">2.1.1.201</ecNumber>
    </recommendedName>
    <alternativeName>
        <fullName evidence="6">2-methoxy-6-polyprenyl-1,4-benzoquinol methylase</fullName>
    </alternativeName>
    <alternativeName>
        <fullName evidence="6">Demethylmenaquinone methyltransferase</fullName>
    </alternativeName>
</protein>
<feature type="binding site" evidence="6">
    <location>
        <position position="100"/>
    </location>
    <ligand>
        <name>S-adenosyl-L-methionine</name>
        <dbReference type="ChEBI" id="CHEBI:59789"/>
    </ligand>
</feature>
<accession>K7YHE3</accession>
<dbReference type="InterPro" id="IPR023576">
    <property type="entry name" value="UbiE/COQ5_MeTrFase_CS"/>
</dbReference>
<dbReference type="eggNOG" id="COG2226">
    <property type="taxonomic scope" value="Bacteria"/>
</dbReference>
<dbReference type="GO" id="GO:0032259">
    <property type="term" value="P:methylation"/>
    <property type="evidence" value="ECO:0007669"/>
    <property type="project" value="UniProtKB-KW"/>
</dbReference>
<keyword evidence="1 6" id="KW-0474">Menaquinone biosynthesis</keyword>
<comment type="catalytic activity">
    <reaction evidence="6">
        <text>a 2-methoxy-6-(all-trans-polyprenyl)benzene-1,4-diol + S-adenosyl-L-methionine = a 5-methoxy-2-methyl-3-(all-trans-polyprenyl)benzene-1,4-diol + S-adenosyl-L-homocysteine + H(+)</text>
        <dbReference type="Rhea" id="RHEA:28286"/>
        <dbReference type="Rhea" id="RHEA-COMP:10858"/>
        <dbReference type="Rhea" id="RHEA-COMP:10859"/>
        <dbReference type="ChEBI" id="CHEBI:15378"/>
        <dbReference type="ChEBI" id="CHEBI:57856"/>
        <dbReference type="ChEBI" id="CHEBI:59789"/>
        <dbReference type="ChEBI" id="CHEBI:84166"/>
        <dbReference type="ChEBI" id="CHEBI:84167"/>
        <dbReference type="EC" id="2.1.1.201"/>
    </reaction>
</comment>
<dbReference type="HOGENOM" id="CLU_037990_0_0_5"/>
<dbReference type="EC" id="2.1.1.201" evidence="6"/>
<comment type="catalytic activity">
    <reaction evidence="6">
        <text>a 2-demethylmenaquinol + S-adenosyl-L-methionine = a menaquinol + S-adenosyl-L-homocysteine + H(+)</text>
        <dbReference type="Rhea" id="RHEA:42640"/>
        <dbReference type="Rhea" id="RHEA-COMP:9539"/>
        <dbReference type="Rhea" id="RHEA-COMP:9563"/>
        <dbReference type="ChEBI" id="CHEBI:15378"/>
        <dbReference type="ChEBI" id="CHEBI:18151"/>
        <dbReference type="ChEBI" id="CHEBI:55437"/>
        <dbReference type="ChEBI" id="CHEBI:57856"/>
        <dbReference type="ChEBI" id="CHEBI:59789"/>
        <dbReference type="EC" id="2.1.1.163"/>
    </reaction>
</comment>